<dbReference type="GO" id="GO:0006302">
    <property type="term" value="P:double-strand break repair"/>
    <property type="evidence" value="ECO:0007669"/>
    <property type="project" value="InterPro"/>
</dbReference>
<dbReference type="GO" id="GO:0030870">
    <property type="term" value="C:Mre11 complex"/>
    <property type="evidence" value="ECO:0007669"/>
    <property type="project" value="InterPro"/>
</dbReference>
<dbReference type="PANTHER" id="PTHR18867">
    <property type="entry name" value="RAD50"/>
    <property type="match status" value="1"/>
</dbReference>
<dbReference type="GO" id="GO:0016887">
    <property type="term" value="F:ATP hydrolysis activity"/>
    <property type="evidence" value="ECO:0007669"/>
    <property type="project" value="InterPro"/>
</dbReference>
<dbReference type="GO" id="GO:0007004">
    <property type="term" value="P:telomere maintenance via telomerase"/>
    <property type="evidence" value="ECO:0007669"/>
    <property type="project" value="TreeGrafter"/>
</dbReference>
<proteinExistence type="inferred from homology"/>
<evidence type="ECO:0000256" key="15">
    <source>
        <dbReference type="SAM" id="Coils"/>
    </source>
</evidence>
<keyword evidence="10" id="KW-0862">Zinc</keyword>
<comment type="caution">
    <text evidence="17">The sequence shown here is derived from an EMBL/GenBank/DDBJ whole genome shotgun (WGS) entry which is preliminary data.</text>
</comment>
<dbReference type="FunCoup" id="H0EYC4">
    <property type="interactions" value="629"/>
</dbReference>
<evidence type="ECO:0000259" key="16">
    <source>
        <dbReference type="Pfam" id="PF13476"/>
    </source>
</evidence>
<dbReference type="Pfam" id="PF13476">
    <property type="entry name" value="AAA_23"/>
    <property type="match status" value="1"/>
</dbReference>
<comment type="similarity">
    <text evidence="4">Belongs to the SMC family. RAD50 subfamily.</text>
</comment>
<dbReference type="GO" id="GO:0000794">
    <property type="term" value="C:condensed nuclear chromosome"/>
    <property type="evidence" value="ECO:0007669"/>
    <property type="project" value="TreeGrafter"/>
</dbReference>
<protein>
    <recommendedName>
        <fullName evidence="5">DNA repair protein RAD50</fullName>
    </recommendedName>
</protein>
<evidence type="ECO:0000256" key="7">
    <source>
        <dbReference type="ARBA" id="ARBA00022723"/>
    </source>
</evidence>
<keyword evidence="6" id="KW-0158">Chromosome</keyword>
<dbReference type="SUPFAM" id="SSF52540">
    <property type="entry name" value="P-loop containing nucleoside triphosphate hydrolases"/>
    <property type="match status" value="1"/>
</dbReference>
<name>H0EYC4_GLAL7</name>
<dbReference type="NCBIfam" id="TIGR00606">
    <property type="entry name" value="rad50"/>
    <property type="match status" value="1"/>
</dbReference>
<keyword evidence="13" id="KW-0539">Nucleus</keyword>
<keyword evidence="9" id="KW-0378">Hydrolase</keyword>
<dbReference type="FunFam" id="3.40.50.300:FF:001195">
    <property type="entry name" value="DNA repair protein rad50"/>
    <property type="match status" value="1"/>
</dbReference>
<sequence>MARELASPQTDAFFKDGLLSATFFLPNTQHHFADKMSSIEKLKIQGVRSFDNARSEYIHFQTPLTLIVGDNGSGKTTIIECLKYASTGILPPNSKGGAFVHEPKLCGEKEVLAQVKLQFKDAKNSKLVVTRSLMLTVKKNSRSATQIDCNFLMIRDGERTNLSKRVMEMDKIVPKYLAVSPAILESVIFCHQDESLWPMSEPGPLKKKFDEIFEAMKYTKAIDQLKTVRKNQTKEIGELKIHEDNCRINKEKADKVAKRSTALQDEIEVLTKQLEDLKKEVRVAAQDQKDKEDRAHSASTVYNELQASRTQARYLEENLANLRKHMKEMTESDEWLESTLAHFDQRMLEYKKEEADLRAQYTKLNEAAKAATEQLSKKQSEKGQHLAEKASFDRNLESRLQLVKEAAHQHSLRGYDGDLEDDQIRDFVGRIEKLSKDKDRELDALSKKTDEELQSKQEVLTSLATSRTSKTQEKVAARQTIASNDKKMNLKQNEAGNIKVDEGTLAALEASLNESKARLDQLNKKYADAAWDVNIRKETKLLRELQAESSRLRNDLFESNKVVGEQARLQVIKKELKDRQTRLDTMKATYNDQLASVVGGDWEADSLEHSFQAAMDDRVQAVRDAKKRQDAFNQQLTSIEYKLKTSSDSLRQKKLTMQQCQKEVMESICLPNGDDLPSVDDYPAELADLEIQCQAAQKNLDGADYVMDYYKKGQEIINVNNACRLCARPFADSKEKASALEKIQKELARIAKDSLTEAVQQLGEDLRVANGARLQYENYKLLSDKEIPSLEKTVQTLESEKATLVAQAEKQDSLVRDVTAAKEDGDALSKTVAAITNYCHEISKYETDIARLSSQQSYSGSTLSNEEINQQSNECEEKINKLNSKIDKLVSEEKQAMAMITALDREVSQLNQESGNAKHQLEKRNRLAAEVKEYRDSTSQLREAIRVADVELESLAPQFAKASAQLDEVKRRGRHEASKLQKDKDSVANTVNKFRAIETAINRYVESNGSGKLAACERAIHAIEQDQKRLEKEIAVVTKKNNDVNARSNDSENSRRTIEENVRYRKGRKDIEAIHHKIADLESQNVDGEHEQLHAELQYATQNLSILEAKKGPIMGALTAKDQELQRYIAEWEIDYKDAADKYRETHLKLEVTKAACDDLGKYGSALDSAIMQYHATKMEAINSIATDLWQRTYQGTDVDGILIRSDAETVKTNRTYNYRVVMVKGEVEMDMRGRCSAGQKVLACIIIRLALAECFGQNCGVIALDEPTTNLDTDNIKALAQSLNQLIKARRQQSNFQIIIITHDEEFLREMQPSDFTESYWQVSRDREQKSSIKNVNISALMD</sequence>
<dbReference type="PANTHER" id="PTHR18867:SF12">
    <property type="entry name" value="DNA REPAIR PROTEIN RAD50"/>
    <property type="match status" value="1"/>
</dbReference>
<feature type="domain" description="Rad50/SbcC-type AAA" evidence="16">
    <location>
        <begin position="41"/>
        <end position="275"/>
    </location>
</feature>
<evidence type="ECO:0000313" key="18">
    <source>
        <dbReference type="Proteomes" id="UP000005446"/>
    </source>
</evidence>
<evidence type="ECO:0000256" key="14">
    <source>
        <dbReference type="ARBA" id="ARBA00049360"/>
    </source>
</evidence>
<dbReference type="Pfam" id="PF13558">
    <property type="entry name" value="SbcC_Walker_B"/>
    <property type="match status" value="1"/>
</dbReference>
<reference evidence="17 18" key="1">
    <citation type="journal article" date="2012" name="Eukaryot. Cell">
        <title>Genome sequence of the fungus Glarea lozoyensis: the first genome sequence of a species from the Helotiaceae family.</title>
        <authorList>
            <person name="Youssar L."/>
            <person name="Gruening B.A."/>
            <person name="Erxleben A."/>
            <person name="Guenther S."/>
            <person name="Huettel W."/>
        </authorList>
    </citation>
    <scope>NUCLEOTIDE SEQUENCE [LARGE SCALE GENOMIC DNA]</scope>
    <source>
        <strain evidence="18">ATCC 74030 / MF5533</strain>
    </source>
</reference>
<evidence type="ECO:0000256" key="12">
    <source>
        <dbReference type="ARBA" id="ARBA00023204"/>
    </source>
</evidence>
<dbReference type="InterPro" id="IPR038729">
    <property type="entry name" value="Rad50/SbcC_AAA"/>
</dbReference>
<comment type="subcellular location">
    <subcellularLocation>
        <location evidence="3">Chromosome</location>
    </subcellularLocation>
    <subcellularLocation>
        <location evidence="2">Nucleus</location>
    </subcellularLocation>
</comment>
<evidence type="ECO:0000256" key="5">
    <source>
        <dbReference type="ARBA" id="ARBA00017893"/>
    </source>
</evidence>
<feature type="coiled-coil region" evidence="15">
    <location>
        <begin position="1013"/>
        <end position="1047"/>
    </location>
</feature>
<keyword evidence="7" id="KW-0479">Metal-binding</keyword>
<evidence type="ECO:0000256" key="10">
    <source>
        <dbReference type="ARBA" id="ARBA00022833"/>
    </source>
</evidence>
<keyword evidence="18" id="KW-1185">Reference proteome</keyword>
<dbReference type="EMBL" id="AGUE01000248">
    <property type="protein sequence ID" value="EHK96494.1"/>
    <property type="molecule type" value="Genomic_DNA"/>
</dbReference>
<dbReference type="InterPro" id="IPR027417">
    <property type="entry name" value="P-loop_NTPase"/>
</dbReference>
<accession>H0EYC4</accession>
<feature type="coiled-coil region" evidence="15">
    <location>
        <begin position="505"/>
        <end position="555"/>
    </location>
</feature>
<evidence type="ECO:0000256" key="6">
    <source>
        <dbReference type="ARBA" id="ARBA00022454"/>
    </source>
</evidence>
<dbReference type="OrthoDB" id="18797at2759"/>
<dbReference type="GO" id="GO:0070192">
    <property type="term" value="P:chromosome organization involved in meiotic cell cycle"/>
    <property type="evidence" value="ECO:0007669"/>
    <property type="project" value="TreeGrafter"/>
</dbReference>
<dbReference type="GO" id="GO:0003691">
    <property type="term" value="F:double-stranded telomeric DNA binding"/>
    <property type="evidence" value="ECO:0007669"/>
    <property type="project" value="TreeGrafter"/>
</dbReference>
<evidence type="ECO:0000256" key="11">
    <source>
        <dbReference type="ARBA" id="ARBA00023054"/>
    </source>
</evidence>
<gene>
    <name evidence="17" type="ORF">M7I_7823</name>
</gene>
<feature type="coiled-coil region" evidence="15">
    <location>
        <begin position="865"/>
        <end position="944"/>
    </location>
</feature>
<comment type="catalytic activity">
    <reaction evidence="14">
        <text>ATP + H2O = ADP + phosphate + H(+)</text>
        <dbReference type="Rhea" id="RHEA:13065"/>
        <dbReference type="ChEBI" id="CHEBI:15377"/>
        <dbReference type="ChEBI" id="CHEBI:15378"/>
        <dbReference type="ChEBI" id="CHEBI:30616"/>
        <dbReference type="ChEBI" id="CHEBI:43474"/>
        <dbReference type="ChEBI" id="CHEBI:456216"/>
    </reaction>
</comment>
<dbReference type="GO" id="GO:0051880">
    <property type="term" value="F:G-quadruplex DNA binding"/>
    <property type="evidence" value="ECO:0007669"/>
    <property type="project" value="TreeGrafter"/>
</dbReference>
<dbReference type="GO" id="GO:0046872">
    <property type="term" value="F:metal ion binding"/>
    <property type="evidence" value="ECO:0007669"/>
    <property type="project" value="UniProtKB-KW"/>
</dbReference>
<dbReference type="InterPro" id="IPR004584">
    <property type="entry name" value="Rad50_eukaryotes"/>
</dbReference>
<keyword evidence="11 15" id="KW-0175">Coiled coil</keyword>
<evidence type="ECO:0000256" key="4">
    <source>
        <dbReference type="ARBA" id="ARBA00009439"/>
    </source>
</evidence>
<dbReference type="Proteomes" id="UP000005446">
    <property type="component" value="Unassembled WGS sequence"/>
</dbReference>
<evidence type="ECO:0000256" key="13">
    <source>
        <dbReference type="ARBA" id="ARBA00023242"/>
    </source>
</evidence>
<evidence type="ECO:0000313" key="17">
    <source>
        <dbReference type="EMBL" id="EHK96494.1"/>
    </source>
</evidence>
<evidence type="ECO:0000256" key="9">
    <source>
        <dbReference type="ARBA" id="ARBA00022801"/>
    </source>
</evidence>
<keyword evidence="12" id="KW-0234">DNA repair</keyword>
<organism evidence="17 18">
    <name type="scientific">Glarea lozoyensis (strain ATCC 74030 / MF5533)</name>
    <dbReference type="NCBI Taxonomy" id="1104152"/>
    <lineage>
        <taxon>Eukaryota</taxon>
        <taxon>Fungi</taxon>
        <taxon>Dikarya</taxon>
        <taxon>Ascomycota</taxon>
        <taxon>Pezizomycotina</taxon>
        <taxon>Leotiomycetes</taxon>
        <taxon>Helotiales</taxon>
        <taxon>Helotiaceae</taxon>
        <taxon>Glarea</taxon>
    </lineage>
</organism>
<keyword evidence="8" id="KW-0227">DNA damage</keyword>
<evidence type="ECO:0000256" key="2">
    <source>
        <dbReference type="ARBA" id="ARBA00004123"/>
    </source>
</evidence>
<dbReference type="HOGENOM" id="CLU_006184_0_0_1"/>
<dbReference type="FunFam" id="3.40.50.300:FF:000947">
    <property type="entry name" value="DNA repair protein RAD50"/>
    <property type="match status" value="1"/>
</dbReference>
<evidence type="ECO:0000256" key="3">
    <source>
        <dbReference type="ARBA" id="ARBA00004286"/>
    </source>
</evidence>
<feature type="coiled-coil region" evidence="15">
    <location>
        <begin position="253"/>
        <end position="381"/>
    </location>
</feature>
<comment type="cofactor">
    <cofactor evidence="1">
        <name>Zn(2+)</name>
        <dbReference type="ChEBI" id="CHEBI:29105"/>
    </cofactor>
</comment>
<dbReference type="Gene3D" id="1.10.287.1490">
    <property type="match status" value="1"/>
</dbReference>
<evidence type="ECO:0000256" key="8">
    <source>
        <dbReference type="ARBA" id="ARBA00022763"/>
    </source>
</evidence>
<dbReference type="InParanoid" id="H0EYC4"/>
<dbReference type="GO" id="GO:0043047">
    <property type="term" value="F:single-stranded telomeric DNA binding"/>
    <property type="evidence" value="ECO:0007669"/>
    <property type="project" value="TreeGrafter"/>
</dbReference>
<dbReference type="Gene3D" id="3.40.50.300">
    <property type="entry name" value="P-loop containing nucleotide triphosphate hydrolases"/>
    <property type="match status" value="2"/>
</dbReference>
<evidence type="ECO:0000256" key="1">
    <source>
        <dbReference type="ARBA" id="ARBA00001947"/>
    </source>
</evidence>
<dbReference type="GO" id="GO:0000722">
    <property type="term" value="P:telomere maintenance via recombination"/>
    <property type="evidence" value="ECO:0007669"/>
    <property type="project" value="TreeGrafter"/>
</dbReference>